<dbReference type="GO" id="GO:0016740">
    <property type="term" value="F:transferase activity"/>
    <property type="evidence" value="ECO:0007669"/>
    <property type="project" value="UniProtKB-KW"/>
</dbReference>
<accession>A0A1I2T2R7</accession>
<dbReference type="AlphaFoldDB" id="A0A1I2T2R7"/>
<dbReference type="PROSITE" id="PS50206">
    <property type="entry name" value="RHODANESE_3"/>
    <property type="match status" value="1"/>
</dbReference>
<sequence length="96" mass="10474">MKSVTVQNVPQDAQLIDVREVDEYAAGHAANAVNLPMSEFVQHVDKLDQQRDIYVICQGGGRSAKVCEYLEARGIEAINVEGGTGAWQQANLPMES</sequence>
<proteinExistence type="predicted"/>
<feature type="domain" description="Rhodanese" evidence="1">
    <location>
        <begin position="9"/>
        <end position="96"/>
    </location>
</feature>
<dbReference type="InterPro" id="IPR050229">
    <property type="entry name" value="GlpE_sulfurtransferase"/>
</dbReference>
<evidence type="ECO:0000259" key="1">
    <source>
        <dbReference type="PROSITE" id="PS50206"/>
    </source>
</evidence>
<dbReference type="SUPFAM" id="SSF52821">
    <property type="entry name" value="Rhodanese/Cell cycle control phosphatase"/>
    <property type="match status" value="1"/>
</dbReference>
<dbReference type="STRING" id="185761.SAMN05660282_01316"/>
<dbReference type="Proteomes" id="UP000199065">
    <property type="component" value="Unassembled WGS sequence"/>
</dbReference>
<dbReference type="Pfam" id="PF00581">
    <property type="entry name" value="Rhodanese"/>
    <property type="match status" value="1"/>
</dbReference>
<dbReference type="OrthoDB" id="9800872at2"/>
<dbReference type="CDD" id="cd00158">
    <property type="entry name" value="RHOD"/>
    <property type="match status" value="1"/>
</dbReference>
<gene>
    <name evidence="2" type="ORF">SAMN05660282_01316</name>
</gene>
<dbReference type="SMART" id="SM00450">
    <property type="entry name" value="RHOD"/>
    <property type="match status" value="1"/>
</dbReference>
<evidence type="ECO:0000313" key="3">
    <source>
        <dbReference type="Proteomes" id="UP000199065"/>
    </source>
</evidence>
<dbReference type="PANTHER" id="PTHR43031">
    <property type="entry name" value="FAD-DEPENDENT OXIDOREDUCTASE"/>
    <property type="match status" value="1"/>
</dbReference>
<protein>
    <submittedName>
        <fullName evidence="2">Rhodanese-related sulfurtransferase</fullName>
    </submittedName>
</protein>
<keyword evidence="2" id="KW-0808">Transferase</keyword>
<evidence type="ECO:0000313" key="2">
    <source>
        <dbReference type="EMBL" id="SFG59100.1"/>
    </source>
</evidence>
<reference evidence="2 3" key="1">
    <citation type="submission" date="2016-10" db="EMBL/GenBank/DDBJ databases">
        <authorList>
            <person name="de Groot N.N."/>
        </authorList>
    </citation>
    <scope>NUCLEOTIDE SEQUENCE [LARGE SCALE GENOMIC DNA]</scope>
    <source>
        <strain>J11</strain>
        <strain evidence="3">PG 39</strain>
    </source>
</reference>
<name>A0A1I2T2R7_9CORY</name>
<keyword evidence="3" id="KW-1185">Reference proteome</keyword>
<organism evidence="2 3">
    <name type="scientific">Corynebacterium spheniscorum</name>
    <dbReference type="NCBI Taxonomy" id="185761"/>
    <lineage>
        <taxon>Bacteria</taxon>
        <taxon>Bacillati</taxon>
        <taxon>Actinomycetota</taxon>
        <taxon>Actinomycetes</taxon>
        <taxon>Mycobacteriales</taxon>
        <taxon>Corynebacteriaceae</taxon>
        <taxon>Corynebacterium</taxon>
    </lineage>
</organism>
<dbReference type="InterPro" id="IPR001763">
    <property type="entry name" value="Rhodanese-like_dom"/>
</dbReference>
<dbReference type="InterPro" id="IPR036873">
    <property type="entry name" value="Rhodanese-like_dom_sf"/>
</dbReference>
<dbReference type="EMBL" id="FOPJ01000007">
    <property type="protein sequence ID" value="SFG59100.1"/>
    <property type="molecule type" value="Genomic_DNA"/>
</dbReference>
<dbReference type="PANTHER" id="PTHR43031:SF17">
    <property type="entry name" value="SULFURTRANSFERASE YTWF-RELATED"/>
    <property type="match status" value="1"/>
</dbReference>
<dbReference type="RefSeq" id="WP_092285673.1">
    <property type="nucleotide sequence ID" value="NZ_FOPJ01000007.1"/>
</dbReference>
<dbReference type="Gene3D" id="3.40.250.10">
    <property type="entry name" value="Rhodanese-like domain"/>
    <property type="match status" value="1"/>
</dbReference>